<evidence type="ECO:0000256" key="9">
    <source>
        <dbReference type="ARBA" id="ARBA00038424"/>
    </source>
</evidence>
<organism evidence="15 16">
    <name type="scientific">Astatotilapia calliptera</name>
    <name type="common">Eastern happy</name>
    <name type="synonym">Chromis callipterus</name>
    <dbReference type="NCBI Taxonomy" id="8154"/>
    <lineage>
        <taxon>Eukaryota</taxon>
        <taxon>Metazoa</taxon>
        <taxon>Chordata</taxon>
        <taxon>Craniata</taxon>
        <taxon>Vertebrata</taxon>
        <taxon>Euteleostomi</taxon>
        <taxon>Actinopterygii</taxon>
        <taxon>Neopterygii</taxon>
        <taxon>Teleostei</taxon>
        <taxon>Neoteleostei</taxon>
        <taxon>Acanthomorphata</taxon>
        <taxon>Ovalentaria</taxon>
        <taxon>Cichlomorphae</taxon>
        <taxon>Cichliformes</taxon>
        <taxon>Cichlidae</taxon>
        <taxon>African cichlids</taxon>
        <taxon>Pseudocrenilabrinae</taxon>
        <taxon>Haplochromini</taxon>
        <taxon>Astatotilapia</taxon>
    </lineage>
</organism>
<evidence type="ECO:0000256" key="13">
    <source>
        <dbReference type="SAM" id="MobiDB-lite"/>
    </source>
</evidence>
<dbReference type="GO" id="GO:0070286">
    <property type="term" value="P:axonemal dynein complex assembly"/>
    <property type="evidence" value="ECO:0007669"/>
    <property type="project" value="InterPro"/>
</dbReference>
<dbReference type="AlphaFoldDB" id="A0AAX7UQU5"/>
<dbReference type="GO" id="GO:0060285">
    <property type="term" value="P:cilium-dependent cell motility"/>
    <property type="evidence" value="ECO:0007669"/>
    <property type="project" value="TreeGrafter"/>
</dbReference>
<evidence type="ECO:0000256" key="5">
    <source>
        <dbReference type="ARBA" id="ARBA00023069"/>
    </source>
</evidence>
<keyword evidence="5" id="KW-0969">Cilium</keyword>
<evidence type="ECO:0000256" key="12">
    <source>
        <dbReference type="ARBA" id="ARBA00045865"/>
    </source>
</evidence>
<keyword evidence="6" id="KW-0206">Cytoskeleton</keyword>
<keyword evidence="2" id="KW-0963">Cytoplasm</keyword>
<evidence type="ECO:0000313" key="15">
    <source>
        <dbReference type="Ensembl" id="ENSACLP00000071729.1"/>
    </source>
</evidence>
<dbReference type="Pfam" id="PF14772">
    <property type="entry name" value="NYD-SP28"/>
    <property type="match status" value="1"/>
</dbReference>
<sequence>MSKKMKKSVGKSDEERQVHLQQRAQAEEELKKKKEETLGLFLKDKLQKEQRNTAVNLLKLHDGWRAILRQTRDAELRHDIIVLQQTFERTLDDLDSIVQVLRPSPVLTPPPTLVLPR</sequence>
<evidence type="ECO:0000259" key="14">
    <source>
        <dbReference type="Pfam" id="PF14772"/>
    </source>
</evidence>
<keyword evidence="4" id="KW-0175">Coiled coil</keyword>
<keyword evidence="7" id="KW-0966">Cell projection</keyword>
<dbReference type="InterPro" id="IPR039750">
    <property type="entry name" value="DRC1/DRC2"/>
</dbReference>
<reference evidence="15" key="1">
    <citation type="submission" date="2018-05" db="EMBL/GenBank/DDBJ databases">
        <authorList>
            <person name="Datahose"/>
        </authorList>
    </citation>
    <scope>NUCLEOTIDE SEQUENCE</scope>
</reference>
<evidence type="ECO:0000256" key="8">
    <source>
        <dbReference type="ARBA" id="ARBA00037841"/>
    </source>
</evidence>
<dbReference type="PANTHER" id="PTHR21625">
    <property type="entry name" value="NYD-SP28 PROTEIN"/>
    <property type="match status" value="1"/>
</dbReference>
<reference evidence="15" key="3">
    <citation type="submission" date="2025-05" db="UniProtKB">
        <authorList>
            <consortium name="Ensembl"/>
        </authorList>
    </citation>
    <scope>IDENTIFICATION</scope>
</reference>
<dbReference type="Ensembl" id="ENSACLT00000049022.1">
    <property type="protein sequence ID" value="ENSACLP00000071729.1"/>
    <property type="gene ID" value="ENSACLG00000037178.1"/>
</dbReference>
<keyword evidence="3" id="KW-0282">Flagellum</keyword>
<comment type="similarity">
    <text evidence="9">Belongs to the DRC2 family.</text>
</comment>
<evidence type="ECO:0000256" key="3">
    <source>
        <dbReference type="ARBA" id="ARBA00022846"/>
    </source>
</evidence>
<dbReference type="Proteomes" id="UP000265100">
    <property type="component" value="Chromosome 10"/>
</dbReference>
<keyword evidence="16" id="KW-1185">Reference proteome</keyword>
<evidence type="ECO:0000256" key="1">
    <source>
        <dbReference type="ARBA" id="ARBA00004611"/>
    </source>
</evidence>
<feature type="region of interest" description="Disordered" evidence="13">
    <location>
        <begin position="1"/>
        <end position="29"/>
    </location>
</feature>
<reference evidence="15" key="2">
    <citation type="submission" date="2023-03" db="EMBL/GenBank/DDBJ databases">
        <authorList>
            <consortium name="Wellcome Sanger Institute Data Sharing"/>
        </authorList>
    </citation>
    <scope>NUCLEOTIDE SEQUENCE [LARGE SCALE GENOMIC DNA]</scope>
</reference>
<evidence type="ECO:0000256" key="10">
    <source>
        <dbReference type="ARBA" id="ARBA00040899"/>
    </source>
</evidence>
<name>A0AAX7UQU5_ASTCA</name>
<dbReference type="PANTHER" id="PTHR21625:SF0">
    <property type="entry name" value="DYNEIN REGULATORY COMPLEX SUBUNIT 2"/>
    <property type="match status" value="1"/>
</dbReference>
<proteinExistence type="inferred from homology"/>
<evidence type="ECO:0000256" key="7">
    <source>
        <dbReference type="ARBA" id="ARBA00023273"/>
    </source>
</evidence>
<evidence type="ECO:0000256" key="6">
    <source>
        <dbReference type="ARBA" id="ARBA00023212"/>
    </source>
</evidence>
<dbReference type="GO" id="GO:0005858">
    <property type="term" value="C:axonemal dynein complex"/>
    <property type="evidence" value="ECO:0007669"/>
    <property type="project" value="InterPro"/>
</dbReference>
<dbReference type="GO" id="GO:0003352">
    <property type="term" value="P:regulation of cilium movement"/>
    <property type="evidence" value="ECO:0007669"/>
    <property type="project" value="TreeGrafter"/>
</dbReference>
<feature type="domain" description="Dynein regulatory complex protein 1/2 N-terminal" evidence="14">
    <location>
        <begin position="22"/>
        <end position="101"/>
    </location>
</feature>
<comment type="subcellular location">
    <subcellularLocation>
        <location evidence="1">Cytoplasm</location>
        <location evidence="1">Cytoskeleton</location>
        <location evidence="1">Flagellum axoneme</location>
    </subcellularLocation>
    <subcellularLocation>
        <location evidence="8">Cytoplasm</location>
        <location evidence="8">Cytoskeleton</location>
        <location evidence="8">Flagellum basal body</location>
    </subcellularLocation>
</comment>
<dbReference type="GeneTree" id="ENSGT00940000168627"/>
<dbReference type="Ensembl" id="ENSACLT00000078651.1">
    <property type="protein sequence ID" value="ENSACLP00000072172.1"/>
    <property type="gene ID" value="ENSACLG00000028572.1"/>
</dbReference>
<comment type="function">
    <text evidence="12">Component of the nexin-dynein regulatory complex (N-DRC), a key regulator of ciliary/flagellar motility which maintains the alignment and integrity of the distal axoneme and regulates microtubule sliding in motile axonemes. Plays a critical role in the assembly of N-DRC and also stabilizes the assembly of multiple inner dynein arms and radial spokes. Coassembles with DRC1 to form a central scaffold needed for assembly of the N-DRC and its attachment to the outer doublet microtubules.</text>
</comment>
<evidence type="ECO:0000313" key="16">
    <source>
        <dbReference type="Proteomes" id="UP000265100"/>
    </source>
</evidence>
<accession>A0AAX7UQU5</accession>
<protein>
    <recommendedName>
        <fullName evidence="10">Dynein regulatory complex subunit 2</fullName>
    </recommendedName>
    <alternativeName>
        <fullName evidence="11">Coiled-coil domain-containing protein 65</fullName>
    </alternativeName>
</protein>
<dbReference type="InterPro" id="IPR039505">
    <property type="entry name" value="DRC1/2_N"/>
</dbReference>
<evidence type="ECO:0000256" key="2">
    <source>
        <dbReference type="ARBA" id="ARBA00022490"/>
    </source>
</evidence>
<evidence type="ECO:0000256" key="11">
    <source>
        <dbReference type="ARBA" id="ARBA00041517"/>
    </source>
</evidence>
<evidence type="ECO:0000256" key="4">
    <source>
        <dbReference type="ARBA" id="ARBA00023054"/>
    </source>
</evidence>